<organism evidence="1 2">
    <name type="scientific">Elizabethkingia occulta</name>
    <dbReference type="NCBI Taxonomy" id="1867263"/>
    <lineage>
        <taxon>Bacteria</taxon>
        <taxon>Pseudomonadati</taxon>
        <taxon>Bacteroidota</taxon>
        <taxon>Flavobacteriia</taxon>
        <taxon>Flavobacteriales</taxon>
        <taxon>Weeksellaceae</taxon>
        <taxon>Elizabethkingia</taxon>
    </lineage>
</organism>
<reference evidence="1 2" key="1">
    <citation type="submission" date="2016-06" db="EMBL/GenBank/DDBJ databases">
        <title>Revisiting the taxonomy of the Elizabethkingia Genus based on Whole-Genome Sequencing, Optical Mapping, and MALDI-TOF.</title>
        <authorList>
            <person name="Nicholson A.C."/>
        </authorList>
    </citation>
    <scope>NUCLEOTIDE SEQUENCE [LARGE SCALE GENOMIC DNA]</scope>
    <source>
        <strain evidence="1 2">G4070</strain>
    </source>
</reference>
<dbReference type="RefSeq" id="WP_034866325.1">
    <property type="nucleotide sequence ID" value="NZ_CBCSBR010000018.1"/>
</dbReference>
<gene>
    <name evidence="1" type="ORF">BAZ10_10865</name>
</gene>
<sequence length="69" mass="8223">MNKETKKRESYNTEIINALSQEFLVSTRFVRMCVRKEKHSLTAETIRKKYYELANPSIKALENFKKQPL</sequence>
<comment type="caution">
    <text evidence="1">The sequence shown here is derived from an EMBL/GenBank/DDBJ whole genome shotgun (WGS) entry which is preliminary data.</text>
</comment>
<name>A0A1T3MAB2_9FLAO</name>
<keyword evidence="2" id="KW-1185">Reference proteome</keyword>
<protein>
    <submittedName>
        <fullName evidence="1">Uncharacterized protein</fullName>
    </submittedName>
</protein>
<evidence type="ECO:0000313" key="1">
    <source>
        <dbReference type="EMBL" id="OPC61597.1"/>
    </source>
</evidence>
<proteinExistence type="predicted"/>
<dbReference type="AlphaFoldDB" id="A0A1T3MAB2"/>
<dbReference type="Proteomes" id="UP000190813">
    <property type="component" value="Unassembled WGS sequence"/>
</dbReference>
<accession>A0A1T3MAB2</accession>
<dbReference type="GeneID" id="93134535"/>
<evidence type="ECO:0000313" key="2">
    <source>
        <dbReference type="Proteomes" id="UP000190813"/>
    </source>
</evidence>
<dbReference type="EMBL" id="MAHX01000020">
    <property type="protein sequence ID" value="OPC61597.1"/>
    <property type="molecule type" value="Genomic_DNA"/>
</dbReference>